<organism evidence="1 2">
    <name type="scientific">Galerina marginata (strain CBS 339.88)</name>
    <dbReference type="NCBI Taxonomy" id="685588"/>
    <lineage>
        <taxon>Eukaryota</taxon>
        <taxon>Fungi</taxon>
        <taxon>Dikarya</taxon>
        <taxon>Basidiomycota</taxon>
        <taxon>Agaricomycotina</taxon>
        <taxon>Agaricomycetes</taxon>
        <taxon>Agaricomycetidae</taxon>
        <taxon>Agaricales</taxon>
        <taxon>Agaricineae</taxon>
        <taxon>Strophariaceae</taxon>
        <taxon>Galerina</taxon>
    </lineage>
</organism>
<reference evidence="2" key="1">
    <citation type="journal article" date="2014" name="Proc. Natl. Acad. Sci. U.S.A.">
        <title>Extensive sampling of basidiomycete genomes demonstrates inadequacy of the white-rot/brown-rot paradigm for wood decay fungi.</title>
        <authorList>
            <person name="Riley R."/>
            <person name="Salamov A.A."/>
            <person name="Brown D.W."/>
            <person name="Nagy L.G."/>
            <person name="Floudas D."/>
            <person name="Held B.W."/>
            <person name="Levasseur A."/>
            <person name="Lombard V."/>
            <person name="Morin E."/>
            <person name="Otillar R."/>
            <person name="Lindquist E.A."/>
            <person name="Sun H."/>
            <person name="LaButti K.M."/>
            <person name="Schmutz J."/>
            <person name="Jabbour D."/>
            <person name="Luo H."/>
            <person name="Baker S.E."/>
            <person name="Pisabarro A.G."/>
            <person name="Walton J.D."/>
            <person name="Blanchette R.A."/>
            <person name="Henrissat B."/>
            <person name="Martin F."/>
            <person name="Cullen D."/>
            <person name="Hibbett D.S."/>
            <person name="Grigoriev I.V."/>
        </authorList>
    </citation>
    <scope>NUCLEOTIDE SEQUENCE [LARGE SCALE GENOMIC DNA]</scope>
    <source>
        <strain evidence="2">CBS 339.88</strain>
    </source>
</reference>
<proteinExistence type="predicted"/>
<keyword evidence="2" id="KW-1185">Reference proteome</keyword>
<evidence type="ECO:0000313" key="1">
    <source>
        <dbReference type="EMBL" id="KDR80761.1"/>
    </source>
</evidence>
<evidence type="ECO:0000313" key="2">
    <source>
        <dbReference type="Proteomes" id="UP000027222"/>
    </source>
</evidence>
<gene>
    <name evidence="1" type="ORF">GALMADRAFT_1105399</name>
</gene>
<dbReference type="Proteomes" id="UP000027222">
    <property type="component" value="Unassembled WGS sequence"/>
</dbReference>
<dbReference type="EMBL" id="KL142371">
    <property type="protein sequence ID" value="KDR80761.1"/>
    <property type="molecule type" value="Genomic_DNA"/>
</dbReference>
<accession>A0A067TC69</accession>
<dbReference type="AlphaFoldDB" id="A0A067TC69"/>
<protein>
    <submittedName>
        <fullName evidence="1">Uncharacterized protein</fullName>
    </submittedName>
</protein>
<sequence length="88" mass="9987">MNQMVSFRREPSKHIPIFIRRRAIICYSTWILGFPCSFPSLFLESVWIGNSTSSIIIVLHPHVLIPKTVPKATRNNCSAVQTSLGDFL</sequence>
<dbReference type="HOGENOM" id="CLU_2469244_0_0_1"/>
<name>A0A067TC69_GALM3</name>